<comment type="caution">
    <text evidence="1">The sequence shown here is derived from an EMBL/GenBank/DDBJ whole genome shotgun (WGS) entry which is preliminary data.</text>
</comment>
<proteinExistence type="predicted"/>
<dbReference type="Proteomes" id="UP000643672">
    <property type="component" value="Unassembled WGS sequence"/>
</dbReference>
<evidence type="ECO:0000313" key="2">
    <source>
        <dbReference type="Proteomes" id="UP000643672"/>
    </source>
</evidence>
<accession>A0A8H8XFE8</accession>
<name>A0A8H8XFE8_9GAMM</name>
<keyword evidence="2" id="KW-1185">Reference proteome</keyword>
<dbReference type="AlphaFoldDB" id="A0A8H8XFE8"/>
<reference evidence="1 2" key="1">
    <citation type="submission" date="2020-05" db="EMBL/GenBank/DDBJ databases">
        <authorList>
            <person name="Petersen J."/>
            <person name="Sayavedra L."/>
        </authorList>
    </citation>
    <scope>NUCLEOTIDE SEQUENCE [LARGE SCALE GENOMIC DNA]</scope>
    <source>
        <strain evidence="1">B thermophilus SOXS</strain>
    </source>
</reference>
<gene>
    <name evidence="1" type="ORF">THERMOS_1401</name>
</gene>
<dbReference type="EMBL" id="CAESAQ020000073">
    <property type="protein sequence ID" value="CAB5501541.1"/>
    <property type="molecule type" value="Genomic_DNA"/>
</dbReference>
<evidence type="ECO:0000313" key="1">
    <source>
        <dbReference type="EMBL" id="CAB5501541.1"/>
    </source>
</evidence>
<organism evidence="1 2">
    <name type="scientific">Bathymodiolus thermophilus thioautotrophic gill symbiont</name>
    <dbReference type="NCBI Taxonomy" id="2360"/>
    <lineage>
        <taxon>Bacteria</taxon>
        <taxon>Pseudomonadati</taxon>
        <taxon>Pseudomonadota</taxon>
        <taxon>Gammaproteobacteria</taxon>
        <taxon>sulfur-oxidizing symbionts</taxon>
    </lineage>
</organism>
<protein>
    <submittedName>
        <fullName evidence="1">Uncharacterized protein</fullName>
    </submittedName>
</protein>
<sequence length="37" mass="4040">MVSATHLHVKVLTKAETLSIRLLSRFESVDSGTGQVQ</sequence>